<feature type="transmembrane region" description="Helical" evidence="1">
    <location>
        <begin position="127"/>
        <end position="150"/>
    </location>
</feature>
<feature type="transmembrane region" description="Helical" evidence="1">
    <location>
        <begin position="92"/>
        <end position="112"/>
    </location>
</feature>
<comment type="caution">
    <text evidence="2">The sequence shown here is derived from an EMBL/GenBank/DDBJ whole genome shotgun (WGS) entry which is preliminary data.</text>
</comment>
<dbReference type="Proteomes" id="UP000321901">
    <property type="component" value="Unassembled WGS sequence"/>
</dbReference>
<dbReference type="EMBL" id="BJYL01000011">
    <property type="protein sequence ID" value="GEN82598.1"/>
    <property type="molecule type" value="Genomic_DNA"/>
</dbReference>
<feature type="transmembrane region" description="Helical" evidence="1">
    <location>
        <begin position="171"/>
        <end position="189"/>
    </location>
</feature>
<keyword evidence="1" id="KW-0812">Transmembrane</keyword>
<feature type="transmembrane region" description="Helical" evidence="1">
    <location>
        <begin position="21"/>
        <end position="41"/>
    </location>
</feature>
<evidence type="ECO:0000256" key="1">
    <source>
        <dbReference type="SAM" id="Phobius"/>
    </source>
</evidence>
<proteinExistence type="predicted"/>
<evidence type="ECO:0000313" key="2">
    <source>
        <dbReference type="EMBL" id="GEN82598.1"/>
    </source>
</evidence>
<name>A0A511Z571_9BACL</name>
<reference evidence="2 3" key="1">
    <citation type="submission" date="2019-07" db="EMBL/GenBank/DDBJ databases">
        <title>Whole genome shotgun sequence of Sporosarcina luteola NBRC 105378.</title>
        <authorList>
            <person name="Hosoyama A."/>
            <person name="Uohara A."/>
            <person name="Ohji S."/>
            <person name="Ichikawa N."/>
        </authorList>
    </citation>
    <scope>NUCLEOTIDE SEQUENCE [LARGE SCALE GENOMIC DNA]</scope>
    <source>
        <strain evidence="2 3">NBRC 105378</strain>
    </source>
</reference>
<dbReference type="Pfam" id="PF04238">
    <property type="entry name" value="DUF420"/>
    <property type="match status" value="1"/>
</dbReference>
<evidence type="ECO:0000313" key="3">
    <source>
        <dbReference type="Proteomes" id="UP000321901"/>
    </source>
</evidence>
<gene>
    <name evidence="2" type="primary">yozB</name>
    <name evidence="2" type="ORF">SLU01_09100</name>
</gene>
<dbReference type="AlphaFoldDB" id="A0A511Z571"/>
<keyword evidence="3" id="KW-1185">Reference proteome</keyword>
<feature type="transmembrane region" description="Helical" evidence="1">
    <location>
        <begin position="61"/>
        <end position="80"/>
    </location>
</feature>
<keyword evidence="1" id="KW-0472">Membrane</keyword>
<dbReference type="PANTHER" id="PTHR37692">
    <property type="entry name" value="HYPOTHETICAL MEMBRANE SPANNING PROTEIN"/>
    <property type="match status" value="1"/>
</dbReference>
<dbReference type="PANTHER" id="PTHR37692:SF1">
    <property type="entry name" value="DUF420 DOMAIN-CONTAINING PROTEIN"/>
    <property type="match status" value="1"/>
</dbReference>
<dbReference type="InterPro" id="IPR007352">
    <property type="entry name" value="DUF420"/>
</dbReference>
<organism evidence="2 3">
    <name type="scientific">Sporosarcina luteola</name>
    <dbReference type="NCBI Taxonomy" id="582850"/>
    <lineage>
        <taxon>Bacteria</taxon>
        <taxon>Bacillati</taxon>
        <taxon>Bacillota</taxon>
        <taxon>Bacilli</taxon>
        <taxon>Bacillales</taxon>
        <taxon>Caryophanaceae</taxon>
        <taxon>Sporosarcina</taxon>
    </lineage>
</organism>
<protein>
    <submittedName>
        <fullName evidence="2">Putative membrane protein YozB</fullName>
    </submittedName>
</protein>
<sequence>MLEGMFFMSQIMESGKPFKKRNYKPAIIILSIVLIGIIGLLSGKRGAEEFDAFDVTILPMLNAIFNSFTFIFLVAALIAIKKRNINVHRKFIYAAFFTTSLFLVTYVSYHYLAASTPYGGEGILAGIYYFVLITHIVLAAAIVPLALTSVARAWNREHDRHRKIVRWTMPIWLYVSFTGVLVYILISPYY</sequence>
<accession>A0A511Z571</accession>
<keyword evidence="1" id="KW-1133">Transmembrane helix</keyword>